<evidence type="ECO:0000256" key="1">
    <source>
        <dbReference type="SAM" id="SignalP"/>
    </source>
</evidence>
<dbReference type="PROSITE" id="PS51257">
    <property type="entry name" value="PROKAR_LIPOPROTEIN"/>
    <property type="match status" value="1"/>
</dbReference>
<dbReference type="PRINTS" id="PR00347">
    <property type="entry name" value="THAUMATIN"/>
</dbReference>
<accession>A0A139IMX0</accession>
<dbReference type="STRING" id="113226.A0A139IMX0"/>
<keyword evidence="1" id="KW-0732">Signal</keyword>
<feature type="signal peptide" evidence="1">
    <location>
        <begin position="1"/>
        <end position="24"/>
    </location>
</feature>
<dbReference type="AlphaFoldDB" id="A0A139IMX0"/>
<evidence type="ECO:0000313" key="3">
    <source>
        <dbReference type="Proteomes" id="UP000073492"/>
    </source>
</evidence>
<name>A0A139IMX0_9PEZI</name>
<dbReference type="PROSITE" id="PS51367">
    <property type="entry name" value="THAUMATIN_2"/>
    <property type="match status" value="1"/>
</dbReference>
<proteinExistence type="predicted"/>
<comment type="caution">
    <text evidence="2">The sequence shown here is derived from an EMBL/GenBank/DDBJ whole genome shotgun (WGS) entry which is preliminary data.</text>
</comment>
<dbReference type="PANTHER" id="PTHR31048">
    <property type="entry name" value="OS03G0233200 PROTEIN"/>
    <property type="match status" value="1"/>
</dbReference>
<dbReference type="InterPro" id="IPR001938">
    <property type="entry name" value="Thaumatin"/>
</dbReference>
<evidence type="ECO:0008006" key="4">
    <source>
        <dbReference type="Google" id="ProtNLM"/>
    </source>
</evidence>
<dbReference type="Proteomes" id="UP000073492">
    <property type="component" value="Unassembled WGS sequence"/>
</dbReference>
<sequence>MSKTTSLLVPAILSCAILIQSTTGLESPSTVVERRQGNSSTQLQIVITNSCSDRIWPGITTQNGDEASDGFALDAGTNRTIHVPLDWEGRIWGRTNCTFPDGDNANGQCLTGECGALKCNQAGNPPATLAEFTMDGSADQTFYDLSLVDGYNLPMAIVLMPNGVSELANVKGSETNPACVGSVNDLAPPGFNPYANSQQFLGTTSADKLPFDTKITGQAVTSWCPWDLQVNAPAAPGDGVYPYPDGNVKRPAFNPCNSACAKYNKDKYCCKGKYDVHPNCSPNYYSKAAKSICPDAYSYAHDDPKSTFTQPKGGEFEVIFCPGGRSTNILASKGGSASGASSSSKLSKRTLEDGISACTWVWLALWSSILFAPIVMA</sequence>
<protein>
    <recommendedName>
        <fullName evidence="4">Osmotin, thaumatin-like protein</fullName>
    </recommendedName>
</protein>
<dbReference type="Gene3D" id="2.60.110.10">
    <property type="entry name" value="Thaumatin"/>
    <property type="match status" value="1"/>
</dbReference>
<organism evidence="2 3">
    <name type="scientific">Pseudocercospora musae</name>
    <dbReference type="NCBI Taxonomy" id="113226"/>
    <lineage>
        <taxon>Eukaryota</taxon>
        <taxon>Fungi</taxon>
        <taxon>Dikarya</taxon>
        <taxon>Ascomycota</taxon>
        <taxon>Pezizomycotina</taxon>
        <taxon>Dothideomycetes</taxon>
        <taxon>Dothideomycetidae</taxon>
        <taxon>Mycosphaerellales</taxon>
        <taxon>Mycosphaerellaceae</taxon>
        <taxon>Pseudocercospora</taxon>
    </lineage>
</organism>
<dbReference type="Pfam" id="PF00314">
    <property type="entry name" value="Thaumatin"/>
    <property type="match status" value="1"/>
</dbReference>
<dbReference type="OrthoDB" id="430315at2759"/>
<keyword evidence="3" id="KW-1185">Reference proteome</keyword>
<dbReference type="InterPro" id="IPR037176">
    <property type="entry name" value="Osmotin/thaumatin-like_sf"/>
</dbReference>
<dbReference type="SMART" id="SM00205">
    <property type="entry name" value="THN"/>
    <property type="match status" value="1"/>
</dbReference>
<dbReference type="EMBL" id="LFZO01000048">
    <property type="protein sequence ID" value="KXT15904.1"/>
    <property type="molecule type" value="Genomic_DNA"/>
</dbReference>
<evidence type="ECO:0000313" key="2">
    <source>
        <dbReference type="EMBL" id="KXT15904.1"/>
    </source>
</evidence>
<feature type="chain" id="PRO_5007297573" description="Osmotin, thaumatin-like protein" evidence="1">
    <location>
        <begin position="25"/>
        <end position="377"/>
    </location>
</feature>
<reference evidence="2 3" key="1">
    <citation type="submission" date="2015-07" db="EMBL/GenBank/DDBJ databases">
        <title>Comparative genomics of the Sigatoka disease complex on banana suggests a link between parallel evolutionary changes in Pseudocercospora fijiensis and Pseudocercospora eumusae and increased virulence on the banana host.</title>
        <authorList>
            <person name="Chang T.-C."/>
            <person name="Salvucci A."/>
            <person name="Crous P.W."/>
            <person name="Stergiopoulos I."/>
        </authorList>
    </citation>
    <scope>NUCLEOTIDE SEQUENCE [LARGE SCALE GENOMIC DNA]</scope>
    <source>
        <strain evidence="2 3">CBS 116634</strain>
    </source>
</reference>
<dbReference type="SUPFAM" id="SSF49870">
    <property type="entry name" value="Osmotin, thaumatin-like protein"/>
    <property type="match status" value="1"/>
</dbReference>
<gene>
    <name evidence="2" type="ORF">AC579_5513</name>
</gene>